<dbReference type="Proteomes" id="UP001244011">
    <property type="component" value="Unassembled WGS sequence"/>
</dbReference>
<proteinExistence type="predicted"/>
<protein>
    <submittedName>
        <fullName evidence="1">Uncharacterized protein</fullName>
    </submittedName>
</protein>
<dbReference type="GeneID" id="85309544"/>
<evidence type="ECO:0000313" key="1">
    <source>
        <dbReference type="EMBL" id="KAK1761619.1"/>
    </source>
</evidence>
<dbReference type="EMBL" id="MU839060">
    <property type="protein sequence ID" value="KAK1761619.1"/>
    <property type="molecule type" value="Genomic_DNA"/>
</dbReference>
<sequence>MDFTALISTPWFLQSRTMISAIDVKYSLDEMAKAATPAQFWDAVWARLTSRLAEYTKYWKNGYYILWRLRLRLVYKAQLDAIDADTGDLVTVLGGARAVLLGVWGATTSILGAVERGGLAALRLCAASVSGKRGMRITTVSDDGLDVLARLWSVGRMAQSKVRVFGVLANRLSSSVTLSPYKLLALPLLEVPPRQGLGLDPQRAGGGGGGRDHLPPNVLDIFYDGLWALTLEPRLFWQKRRYHC</sequence>
<comment type="caution">
    <text evidence="1">The sequence shown here is derived from an EMBL/GenBank/DDBJ whole genome shotgun (WGS) entry which is preliminary data.</text>
</comment>
<dbReference type="RefSeq" id="XP_060277832.1">
    <property type="nucleotide sequence ID" value="XM_060426357.1"/>
</dbReference>
<dbReference type="AlphaFoldDB" id="A0AAJ0BNM2"/>
<reference evidence="1" key="1">
    <citation type="submission" date="2023-06" db="EMBL/GenBank/DDBJ databases">
        <title>Genome-scale phylogeny and comparative genomics of the fungal order Sordariales.</title>
        <authorList>
            <consortium name="Lawrence Berkeley National Laboratory"/>
            <person name="Hensen N."/>
            <person name="Bonometti L."/>
            <person name="Westerberg I."/>
            <person name="Brannstrom I.O."/>
            <person name="Guillou S."/>
            <person name="Cros-Aarteil S."/>
            <person name="Calhoun S."/>
            <person name="Haridas S."/>
            <person name="Kuo A."/>
            <person name="Mondo S."/>
            <person name="Pangilinan J."/>
            <person name="Riley R."/>
            <person name="Labutti K."/>
            <person name="Andreopoulos B."/>
            <person name="Lipzen A."/>
            <person name="Chen C."/>
            <person name="Yanf M."/>
            <person name="Daum C."/>
            <person name="Ng V."/>
            <person name="Clum A."/>
            <person name="Steindorff A."/>
            <person name="Ohm R."/>
            <person name="Martin F."/>
            <person name="Silar P."/>
            <person name="Natvig D."/>
            <person name="Lalanne C."/>
            <person name="Gautier V."/>
            <person name="Ament-Velasquez S.L."/>
            <person name="Kruys A."/>
            <person name="Hutchinson M.I."/>
            <person name="Powell A.J."/>
            <person name="Barry K."/>
            <person name="Miller A.N."/>
            <person name="Grigoriev I.V."/>
            <person name="Debuchy R."/>
            <person name="Gladieux P."/>
            <person name="Thoren M.H."/>
            <person name="Johannesson H."/>
        </authorList>
    </citation>
    <scope>NUCLEOTIDE SEQUENCE</scope>
    <source>
        <strain evidence="1">8032-3</strain>
    </source>
</reference>
<gene>
    <name evidence="1" type="ORF">QBC33DRAFT_520278</name>
</gene>
<keyword evidence="2" id="KW-1185">Reference proteome</keyword>
<organism evidence="1 2">
    <name type="scientific">Phialemonium atrogriseum</name>
    <dbReference type="NCBI Taxonomy" id="1093897"/>
    <lineage>
        <taxon>Eukaryota</taxon>
        <taxon>Fungi</taxon>
        <taxon>Dikarya</taxon>
        <taxon>Ascomycota</taxon>
        <taxon>Pezizomycotina</taxon>
        <taxon>Sordariomycetes</taxon>
        <taxon>Sordariomycetidae</taxon>
        <taxon>Cephalothecales</taxon>
        <taxon>Cephalothecaceae</taxon>
        <taxon>Phialemonium</taxon>
    </lineage>
</organism>
<name>A0AAJ0BNM2_9PEZI</name>
<accession>A0AAJ0BNM2</accession>
<evidence type="ECO:0000313" key="2">
    <source>
        <dbReference type="Proteomes" id="UP001244011"/>
    </source>
</evidence>